<reference evidence="13" key="1">
    <citation type="journal article" date="2002" name="Science">
        <title>The draft genome of Ciona intestinalis: insights into chordate and vertebrate origins.</title>
        <authorList>
            <person name="Dehal P."/>
            <person name="Satou Y."/>
            <person name="Campbell R.K."/>
            <person name="Chapman J."/>
            <person name="Degnan B."/>
            <person name="De Tomaso A."/>
            <person name="Davidson B."/>
            <person name="Di Gregorio A."/>
            <person name="Gelpke M."/>
            <person name="Goodstein D.M."/>
            <person name="Harafuji N."/>
            <person name="Hastings K.E."/>
            <person name="Ho I."/>
            <person name="Hotta K."/>
            <person name="Huang W."/>
            <person name="Kawashima T."/>
            <person name="Lemaire P."/>
            <person name="Martinez D."/>
            <person name="Meinertzhagen I.A."/>
            <person name="Necula S."/>
            <person name="Nonaka M."/>
            <person name="Putnam N."/>
            <person name="Rash S."/>
            <person name="Saiga H."/>
            <person name="Satake M."/>
            <person name="Terry A."/>
            <person name="Yamada L."/>
            <person name="Wang H.G."/>
            <person name="Awazu S."/>
            <person name="Azumi K."/>
            <person name="Boore J."/>
            <person name="Branno M."/>
            <person name="Chin-Bow S."/>
            <person name="DeSantis R."/>
            <person name="Doyle S."/>
            <person name="Francino P."/>
            <person name="Keys D.N."/>
            <person name="Haga S."/>
            <person name="Hayashi H."/>
            <person name="Hino K."/>
            <person name="Imai K.S."/>
            <person name="Inaba K."/>
            <person name="Kano S."/>
            <person name="Kobayashi K."/>
            <person name="Kobayashi M."/>
            <person name="Lee B.I."/>
            <person name="Makabe K.W."/>
            <person name="Manohar C."/>
            <person name="Matassi G."/>
            <person name="Medina M."/>
            <person name="Mochizuki Y."/>
            <person name="Mount S."/>
            <person name="Morishita T."/>
            <person name="Miura S."/>
            <person name="Nakayama A."/>
            <person name="Nishizaka S."/>
            <person name="Nomoto H."/>
            <person name="Ohta F."/>
            <person name="Oishi K."/>
            <person name="Rigoutsos I."/>
            <person name="Sano M."/>
            <person name="Sasaki A."/>
            <person name="Sasakura Y."/>
            <person name="Shoguchi E."/>
            <person name="Shin-i T."/>
            <person name="Spagnuolo A."/>
            <person name="Stainier D."/>
            <person name="Suzuki M.M."/>
            <person name="Tassy O."/>
            <person name="Takatori N."/>
            <person name="Tokuoka M."/>
            <person name="Yagi K."/>
            <person name="Yoshizaki F."/>
            <person name="Wada S."/>
            <person name="Zhang C."/>
            <person name="Hyatt P.D."/>
            <person name="Larimer F."/>
            <person name="Detter C."/>
            <person name="Doggett N."/>
            <person name="Glavina T."/>
            <person name="Hawkins T."/>
            <person name="Richardson P."/>
            <person name="Lucas S."/>
            <person name="Kohara Y."/>
            <person name="Levine M."/>
            <person name="Satoh N."/>
            <person name="Rokhsar D.S."/>
        </authorList>
    </citation>
    <scope>NUCLEOTIDE SEQUENCE [LARGE SCALE GENOMIC DNA]</scope>
</reference>
<dbReference type="OMA" id="VCCNSCF"/>
<dbReference type="CDD" id="cd16747">
    <property type="entry name" value="RING-HC_RNF212B"/>
    <property type="match status" value="1"/>
</dbReference>
<evidence type="ECO:0000256" key="9">
    <source>
        <dbReference type="PROSITE-ProRule" id="PRU00175"/>
    </source>
</evidence>
<dbReference type="SUPFAM" id="SSF57850">
    <property type="entry name" value="RING/U-box"/>
    <property type="match status" value="1"/>
</dbReference>
<dbReference type="GO" id="GO:0019789">
    <property type="term" value="F:SUMO transferase activity"/>
    <property type="evidence" value="ECO:0000318"/>
    <property type="project" value="GO_Central"/>
</dbReference>
<evidence type="ECO:0000313" key="12">
    <source>
        <dbReference type="Ensembl" id="ENSCINP00000006916.3"/>
    </source>
</evidence>
<dbReference type="OrthoDB" id="2535391at2759"/>
<dbReference type="PROSITE" id="PS00518">
    <property type="entry name" value="ZF_RING_1"/>
    <property type="match status" value="1"/>
</dbReference>
<dbReference type="GO" id="GO:0008270">
    <property type="term" value="F:zinc ion binding"/>
    <property type="evidence" value="ECO:0007669"/>
    <property type="project" value="UniProtKB-KW"/>
</dbReference>
<dbReference type="PROSITE" id="PS50089">
    <property type="entry name" value="ZF_RING_2"/>
    <property type="match status" value="1"/>
</dbReference>
<dbReference type="InterPro" id="IPR013083">
    <property type="entry name" value="Znf_RING/FYVE/PHD"/>
</dbReference>
<evidence type="ECO:0000256" key="5">
    <source>
        <dbReference type="ARBA" id="ARBA00059057"/>
    </source>
</evidence>
<accession>F7APR6</accession>
<evidence type="ECO:0000259" key="11">
    <source>
        <dbReference type="PROSITE" id="PS50089"/>
    </source>
</evidence>
<feature type="region of interest" description="Disordered" evidence="10">
    <location>
        <begin position="157"/>
        <end position="241"/>
    </location>
</feature>
<keyword evidence="4" id="KW-0469">Meiosis</keyword>
<comment type="function">
    <text evidence="5">SUMO E3 ligase that acts as a regulator of crossing-over during meiosis: required to couple chromosome synapsis to the formation of crossover-specific recombination complexes. Localizes to recombination sites and stabilizes meiosis-specific recombination factors, such as MutS-gamma complex proteins (MSH4 and MSH5) and TEX11. May mediate sumoylation of target proteins MSH4 and/or MSH5, leading to enhance their binding to recombination sites. Acts as a limiting factor for crossover designation and/or reinforcement and plays an antagonist role with CCNB1IP1/HEI10 in the regulation of meiotic recombination.</text>
</comment>
<feature type="compositionally biased region" description="Polar residues" evidence="10">
    <location>
        <begin position="183"/>
        <end position="193"/>
    </location>
</feature>
<evidence type="ECO:0000256" key="8">
    <source>
        <dbReference type="ARBA" id="ARBA00083473"/>
    </source>
</evidence>
<reference evidence="12" key="4">
    <citation type="submission" date="2025-09" db="UniProtKB">
        <authorList>
            <consortium name="Ensembl"/>
        </authorList>
    </citation>
    <scope>IDENTIFICATION</scope>
</reference>
<dbReference type="STRING" id="7719.ENSCINP00000006916"/>
<dbReference type="InParanoid" id="F7APR6"/>
<dbReference type="Ensembl" id="ENSCINT00000006916.3">
    <property type="protein sequence ID" value="ENSCINP00000006916.3"/>
    <property type="gene ID" value="ENSCING00000013265.2"/>
</dbReference>
<evidence type="ECO:0000256" key="2">
    <source>
        <dbReference type="ARBA" id="ARBA00022771"/>
    </source>
</evidence>
<dbReference type="Pfam" id="PF14634">
    <property type="entry name" value="zf-RING_5"/>
    <property type="match status" value="1"/>
</dbReference>
<dbReference type="AlphaFoldDB" id="F7APR6"/>
<reference evidence="12" key="3">
    <citation type="submission" date="2025-08" db="UniProtKB">
        <authorList>
            <consortium name="Ensembl"/>
        </authorList>
    </citation>
    <scope>IDENTIFICATION</scope>
</reference>
<dbReference type="InterPro" id="IPR001841">
    <property type="entry name" value="Znf_RING"/>
</dbReference>
<evidence type="ECO:0000313" key="13">
    <source>
        <dbReference type="Proteomes" id="UP000008144"/>
    </source>
</evidence>
<evidence type="ECO:0000256" key="1">
    <source>
        <dbReference type="ARBA" id="ARBA00022723"/>
    </source>
</evidence>
<keyword evidence="3" id="KW-0862">Zinc</keyword>
<keyword evidence="2 9" id="KW-0863">Zinc-finger</keyword>
<dbReference type="EMBL" id="EAAA01002659">
    <property type="status" value="NOT_ANNOTATED_CDS"/>
    <property type="molecule type" value="Genomic_DNA"/>
</dbReference>
<keyword evidence="1" id="KW-0479">Metal-binding</keyword>
<dbReference type="HOGENOM" id="CLU_074594_0_0_1"/>
<dbReference type="GO" id="GO:0007131">
    <property type="term" value="P:reciprocal meiotic recombination"/>
    <property type="evidence" value="ECO:0007669"/>
    <property type="project" value="InterPro"/>
</dbReference>
<evidence type="ECO:0000256" key="4">
    <source>
        <dbReference type="ARBA" id="ARBA00023254"/>
    </source>
</evidence>
<proteinExistence type="predicted"/>
<dbReference type="PANTHER" id="PTHR22663">
    <property type="entry name" value="RING FINGER PROTEIN NARYA-RELATED"/>
    <property type="match status" value="1"/>
</dbReference>
<evidence type="ECO:0000256" key="6">
    <source>
        <dbReference type="ARBA" id="ARBA00074434"/>
    </source>
</evidence>
<dbReference type="KEGG" id="cin:100182936"/>
<dbReference type="GeneID" id="100182936"/>
<dbReference type="InterPro" id="IPR042123">
    <property type="entry name" value="Zip3/RNF212-like"/>
</dbReference>
<dbReference type="GO" id="GO:0000795">
    <property type="term" value="C:synaptonemal complex"/>
    <property type="evidence" value="ECO:0000318"/>
    <property type="project" value="GO_Central"/>
</dbReference>
<dbReference type="Gene3D" id="3.30.40.10">
    <property type="entry name" value="Zinc/RING finger domain, C3HC4 (zinc finger)"/>
    <property type="match status" value="1"/>
</dbReference>
<dbReference type="FunFam" id="3.30.40.10:FF:000839">
    <property type="entry name" value="Ring finger protein 212"/>
    <property type="match status" value="1"/>
</dbReference>
<keyword evidence="13" id="KW-1185">Reference proteome</keyword>
<dbReference type="GeneTree" id="ENSGT00740000115581"/>
<feature type="region of interest" description="Disordered" evidence="10">
    <location>
        <begin position="262"/>
        <end position="287"/>
    </location>
</feature>
<gene>
    <name evidence="12" type="primary">LOC100182936</name>
</gene>
<dbReference type="Proteomes" id="UP000008144">
    <property type="component" value="Chromosome 8"/>
</dbReference>
<dbReference type="RefSeq" id="XP_002131044.1">
    <property type="nucleotide sequence ID" value="XM_002131008.4"/>
</dbReference>
<dbReference type="InterPro" id="IPR017907">
    <property type="entry name" value="Znf_RING_CS"/>
</dbReference>
<feature type="compositionally biased region" description="Low complexity" evidence="10">
    <location>
        <begin position="267"/>
        <end position="281"/>
    </location>
</feature>
<reference evidence="12" key="2">
    <citation type="journal article" date="2008" name="Genome Biol.">
        <title>Improved genome assembly and evidence-based global gene model set for the chordate Ciona intestinalis: new insight into intron and operon populations.</title>
        <authorList>
            <person name="Satou Y."/>
            <person name="Mineta K."/>
            <person name="Ogasawara M."/>
            <person name="Sasakura Y."/>
            <person name="Shoguchi E."/>
            <person name="Ueno K."/>
            <person name="Yamada L."/>
            <person name="Matsumoto J."/>
            <person name="Wasserscheid J."/>
            <person name="Dewar K."/>
            <person name="Wiley G.B."/>
            <person name="Macmil S.L."/>
            <person name="Roe B.A."/>
            <person name="Zeller R.W."/>
            <person name="Hastings K.E."/>
            <person name="Lemaire P."/>
            <person name="Lindquist E."/>
            <person name="Endo T."/>
            <person name="Hotta K."/>
            <person name="Inaba K."/>
        </authorList>
    </citation>
    <scope>NUCLEOTIDE SEQUENCE [LARGE SCALE GENOMIC DNA]</scope>
    <source>
        <strain evidence="12">wild type</strain>
    </source>
</reference>
<name>F7APR6_CIOIN</name>
<evidence type="ECO:0000256" key="3">
    <source>
        <dbReference type="ARBA" id="ARBA00022833"/>
    </source>
</evidence>
<protein>
    <recommendedName>
        <fullName evidence="6">Probable E3 SUMO-protein ligase RNF212</fullName>
    </recommendedName>
    <alternativeName>
        <fullName evidence="8">Probable E3 SUMO-protein transferase RNF212</fullName>
    </alternativeName>
    <alternativeName>
        <fullName evidence="7">RING finger protein 212</fullName>
    </alternativeName>
</protein>
<evidence type="ECO:0000256" key="10">
    <source>
        <dbReference type="SAM" id="MobiDB-lite"/>
    </source>
</evidence>
<evidence type="ECO:0000256" key="7">
    <source>
        <dbReference type="ARBA" id="ARBA00080634"/>
    </source>
</evidence>
<feature type="domain" description="RING-type" evidence="11">
    <location>
        <begin position="7"/>
        <end position="47"/>
    </location>
</feature>
<sequence>MEDWLHCNACFVRIIHGPVSFSVTNCAHIFCNKCIERVANSTCTVCNKKCSAYTLLHNKMDPTTANYFKDPGELAQKAMNMFKLSEDVRKFQATQRKSLFKAIVNKAEQKEKLLQTAVATMSETKRKNSELKFIIKNKNNLSSVSPKSHSYMAMQYSPDCSPPSSPNRNISTRKTPPHYYSSVPCTPNKTSVDGHQHRTLLSGGYTVSPNKEKPRMSLRSPPVGGKIQTPPDLRLHHSSPDGIVSKQASLHSMKQSTYFSKFQTPKSPMHGTTPHSTHSTPQSRCGTPRVKAITNYGVSLIEKRRLVGHQ</sequence>
<organism evidence="12 13">
    <name type="scientific">Ciona intestinalis</name>
    <name type="common">Transparent sea squirt</name>
    <name type="synonym">Ascidia intestinalis</name>
    <dbReference type="NCBI Taxonomy" id="7719"/>
    <lineage>
        <taxon>Eukaryota</taxon>
        <taxon>Metazoa</taxon>
        <taxon>Chordata</taxon>
        <taxon>Tunicata</taxon>
        <taxon>Ascidiacea</taxon>
        <taxon>Phlebobranchia</taxon>
        <taxon>Cionidae</taxon>
        <taxon>Ciona</taxon>
    </lineage>
</organism>
<dbReference type="PANTHER" id="PTHR22663:SF17">
    <property type="entry name" value="RING FINGER PROTEIN NARYA-RELATED"/>
    <property type="match status" value="1"/>
</dbReference>
<dbReference type="GO" id="GO:0007129">
    <property type="term" value="P:homologous chromosome pairing at meiosis"/>
    <property type="evidence" value="ECO:0000318"/>
    <property type="project" value="GO_Central"/>
</dbReference>
<accession>A0A1W2WLA7</accession>